<gene>
    <name evidence="1" type="ORF">M422DRAFT_268144</name>
</gene>
<proteinExistence type="predicted"/>
<name>A0A0C9U7Q8_SPHS4</name>
<evidence type="ECO:0000313" key="1">
    <source>
        <dbReference type="EMBL" id="KIJ30384.1"/>
    </source>
</evidence>
<dbReference type="AlphaFoldDB" id="A0A0C9U7Q8"/>
<dbReference type="Proteomes" id="UP000054279">
    <property type="component" value="Unassembled WGS sequence"/>
</dbReference>
<organism evidence="1 2">
    <name type="scientific">Sphaerobolus stellatus (strain SS14)</name>
    <dbReference type="NCBI Taxonomy" id="990650"/>
    <lineage>
        <taxon>Eukaryota</taxon>
        <taxon>Fungi</taxon>
        <taxon>Dikarya</taxon>
        <taxon>Basidiomycota</taxon>
        <taxon>Agaricomycotina</taxon>
        <taxon>Agaricomycetes</taxon>
        <taxon>Phallomycetidae</taxon>
        <taxon>Geastrales</taxon>
        <taxon>Sphaerobolaceae</taxon>
        <taxon>Sphaerobolus</taxon>
    </lineage>
</organism>
<dbReference type="HOGENOM" id="CLU_2711806_0_0_1"/>
<protein>
    <submittedName>
        <fullName evidence="1">Uncharacterized protein</fullName>
    </submittedName>
</protein>
<evidence type="ECO:0000313" key="2">
    <source>
        <dbReference type="Proteomes" id="UP000054279"/>
    </source>
</evidence>
<dbReference type="EMBL" id="KN837263">
    <property type="protein sequence ID" value="KIJ30384.1"/>
    <property type="molecule type" value="Genomic_DNA"/>
</dbReference>
<sequence>EGQEVRVVGRGDGVGWAVVIREESNASTAGAGAGAGEKGGNWEGAQEYALVQESYLKLVRRDEEDGDDDEGDK</sequence>
<reference evidence="1 2" key="1">
    <citation type="submission" date="2014-06" db="EMBL/GenBank/DDBJ databases">
        <title>Evolutionary Origins and Diversification of the Mycorrhizal Mutualists.</title>
        <authorList>
            <consortium name="DOE Joint Genome Institute"/>
            <consortium name="Mycorrhizal Genomics Consortium"/>
            <person name="Kohler A."/>
            <person name="Kuo A."/>
            <person name="Nagy L.G."/>
            <person name="Floudas D."/>
            <person name="Copeland A."/>
            <person name="Barry K.W."/>
            <person name="Cichocki N."/>
            <person name="Veneault-Fourrey C."/>
            <person name="LaButti K."/>
            <person name="Lindquist E.A."/>
            <person name="Lipzen A."/>
            <person name="Lundell T."/>
            <person name="Morin E."/>
            <person name="Murat C."/>
            <person name="Riley R."/>
            <person name="Ohm R."/>
            <person name="Sun H."/>
            <person name="Tunlid A."/>
            <person name="Henrissat B."/>
            <person name="Grigoriev I.V."/>
            <person name="Hibbett D.S."/>
            <person name="Martin F."/>
        </authorList>
    </citation>
    <scope>NUCLEOTIDE SEQUENCE [LARGE SCALE GENOMIC DNA]</scope>
    <source>
        <strain evidence="1 2">SS14</strain>
    </source>
</reference>
<feature type="non-terminal residue" evidence="1">
    <location>
        <position position="1"/>
    </location>
</feature>
<accession>A0A0C9U7Q8</accession>
<keyword evidence="2" id="KW-1185">Reference proteome</keyword>